<dbReference type="AlphaFoldDB" id="A0AA43ZSI6"/>
<protein>
    <submittedName>
        <fullName evidence="12">ATP-binding cassette domain-containing protein</fullName>
    </submittedName>
</protein>
<dbReference type="PANTHER" id="PTHR43166">
    <property type="entry name" value="AMINO ACID IMPORT ATP-BINDING PROTEIN"/>
    <property type="match status" value="1"/>
</dbReference>
<keyword evidence="5 12" id="KW-0067">ATP-binding</keyword>
<keyword evidence="6" id="KW-1278">Translocase</keyword>
<dbReference type="SMART" id="SM00382">
    <property type="entry name" value="AAA"/>
    <property type="match status" value="1"/>
</dbReference>
<evidence type="ECO:0000256" key="8">
    <source>
        <dbReference type="ARBA" id="ARBA00023136"/>
    </source>
</evidence>
<evidence type="ECO:0000256" key="1">
    <source>
        <dbReference type="ARBA" id="ARBA00005417"/>
    </source>
</evidence>
<evidence type="ECO:0000256" key="3">
    <source>
        <dbReference type="ARBA" id="ARBA00022475"/>
    </source>
</evidence>
<dbReference type="GO" id="GO:0006865">
    <property type="term" value="P:amino acid transport"/>
    <property type="evidence" value="ECO:0007669"/>
    <property type="project" value="UniProtKB-KW"/>
</dbReference>
<keyword evidence="4" id="KW-0547">Nucleotide-binding</keyword>
<dbReference type="InterPro" id="IPR017871">
    <property type="entry name" value="ABC_transporter-like_CS"/>
</dbReference>
<dbReference type="GO" id="GO:0016887">
    <property type="term" value="F:ATP hydrolysis activity"/>
    <property type="evidence" value="ECO:0007669"/>
    <property type="project" value="InterPro"/>
</dbReference>
<comment type="function">
    <text evidence="10">Part of the ABC transporter FtsEX involved in cellular division. Has ATPase activity. Essential for cell division and viability.</text>
</comment>
<dbReference type="SUPFAM" id="SSF52540">
    <property type="entry name" value="P-loop containing nucleoside triphosphate hydrolases"/>
    <property type="match status" value="1"/>
</dbReference>
<evidence type="ECO:0000256" key="7">
    <source>
        <dbReference type="ARBA" id="ARBA00022970"/>
    </source>
</evidence>
<reference evidence="12" key="1">
    <citation type="submission" date="2023-07" db="EMBL/GenBank/DDBJ databases">
        <title>Between Cages and Wild: Unraveling the Impact of Captivity on Animal Microbiomes and Antimicrobial Resistance.</title>
        <authorList>
            <person name="Schmartz G.P."/>
            <person name="Rehner J."/>
            <person name="Schuff M.J."/>
            <person name="Becker S.L."/>
            <person name="Kravczyk M."/>
            <person name="Gurevich A."/>
            <person name="Francke R."/>
            <person name="Mueller R."/>
            <person name="Keller V."/>
            <person name="Keller A."/>
        </authorList>
    </citation>
    <scope>NUCLEOTIDE SEQUENCE</scope>
    <source>
        <strain evidence="12">S39M_St_73</strain>
    </source>
</reference>
<evidence type="ECO:0000256" key="2">
    <source>
        <dbReference type="ARBA" id="ARBA00022448"/>
    </source>
</evidence>
<evidence type="ECO:0000259" key="11">
    <source>
        <dbReference type="PROSITE" id="PS50893"/>
    </source>
</evidence>
<dbReference type="FunFam" id="3.40.50.300:FF:000056">
    <property type="entry name" value="Cell division ATP-binding protein FtsE"/>
    <property type="match status" value="1"/>
</dbReference>
<comment type="similarity">
    <text evidence="1">Belongs to the ABC transporter superfamily.</text>
</comment>
<dbReference type="PROSITE" id="PS50893">
    <property type="entry name" value="ABC_TRANSPORTER_2"/>
    <property type="match status" value="1"/>
</dbReference>
<dbReference type="InterPro" id="IPR003593">
    <property type="entry name" value="AAA+_ATPase"/>
</dbReference>
<accession>A0AA43ZSI6</accession>
<organism evidence="12 13">
    <name type="scientific">Atopococcus tabaci</name>
    <dbReference type="NCBI Taxonomy" id="269774"/>
    <lineage>
        <taxon>Bacteria</taxon>
        <taxon>Bacillati</taxon>
        <taxon>Bacillota</taxon>
        <taxon>Bacilli</taxon>
        <taxon>Lactobacillales</taxon>
        <taxon>Carnobacteriaceae</taxon>
        <taxon>Atopococcus</taxon>
    </lineage>
</organism>
<comment type="catalytic activity">
    <reaction evidence="9">
        <text>ATP + H2O = ADP + phosphate + H(+)</text>
        <dbReference type="Rhea" id="RHEA:13065"/>
        <dbReference type="ChEBI" id="CHEBI:15377"/>
        <dbReference type="ChEBI" id="CHEBI:15378"/>
        <dbReference type="ChEBI" id="CHEBI:30616"/>
        <dbReference type="ChEBI" id="CHEBI:43474"/>
        <dbReference type="ChEBI" id="CHEBI:456216"/>
    </reaction>
</comment>
<evidence type="ECO:0000256" key="5">
    <source>
        <dbReference type="ARBA" id="ARBA00022840"/>
    </source>
</evidence>
<dbReference type="Gene3D" id="3.40.50.300">
    <property type="entry name" value="P-loop containing nucleotide triphosphate hydrolases"/>
    <property type="match status" value="1"/>
</dbReference>
<dbReference type="InterPro" id="IPR050086">
    <property type="entry name" value="MetN_ABC_transporter-like"/>
</dbReference>
<comment type="caution">
    <text evidence="12">The sequence shown here is derived from an EMBL/GenBank/DDBJ whole genome shotgun (WGS) entry which is preliminary data.</text>
</comment>
<dbReference type="Proteomes" id="UP001171751">
    <property type="component" value="Unassembled WGS sequence"/>
</dbReference>
<feature type="domain" description="ABC transporter" evidence="11">
    <location>
        <begin position="2"/>
        <end position="238"/>
    </location>
</feature>
<dbReference type="InterPro" id="IPR003439">
    <property type="entry name" value="ABC_transporter-like_ATP-bd"/>
</dbReference>
<dbReference type="InterPro" id="IPR027417">
    <property type="entry name" value="P-loop_NTPase"/>
</dbReference>
<keyword evidence="8" id="KW-0472">Membrane</keyword>
<evidence type="ECO:0000256" key="6">
    <source>
        <dbReference type="ARBA" id="ARBA00022967"/>
    </source>
</evidence>
<evidence type="ECO:0000256" key="9">
    <source>
        <dbReference type="ARBA" id="ARBA00049360"/>
    </source>
</evidence>
<dbReference type="Pfam" id="PF00005">
    <property type="entry name" value="ABC_tran"/>
    <property type="match status" value="1"/>
</dbReference>
<keyword evidence="13" id="KW-1185">Reference proteome</keyword>
<name>A0AA43ZSI6_9LACT</name>
<evidence type="ECO:0000313" key="12">
    <source>
        <dbReference type="EMBL" id="MDO5457277.1"/>
    </source>
</evidence>
<evidence type="ECO:0000313" key="13">
    <source>
        <dbReference type="Proteomes" id="UP001171751"/>
    </source>
</evidence>
<dbReference type="PANTHER" id="PTHR43166:SF30">
    <property type="entry name" value="METHIONINE IMPORT ATP-BINDING PROTEIN METN"/>
    <property type="match status" value="1"/>
</dbReference>
<dbReference type="EMBL" id="JAUNQW010000008">
    <property type="protein sequence ID" value="MDO5457277.1"/>
    <property type="molecule type" value="Genomic_DNA"/>
</dbReference>
<dbReference type="GO" id="GO:0005524">
    <property type="term" value="F:ATP binding"/>
    <property type="evidence" value="ECO:0007669"/>
    <property type="project" value="UniProtKB-KW"/>
</dbReference>
<keyword evidence="2" id="KW-0813">Transport</keyword>
<keyword evidence="3" id="KW-1003">Cell membrane</keyword>
<keyword evidence="7" id="KW-0029">Amino-acid transport</keyword>
<dbReference type="PROSITE" id="PS00211">
    <property type="entry name" value="ABC_TRANSPORTER_1"/>
    <property type="match status" value="1"/>
</dbReference>
<evidence type="ECO:0000256" key="4">
    <source>
        <dbReference type="ARBA" id="ARBA00022741"/>
    </source>
</evidence>
<gene>
    <name evidence="12" type="ORF">Q4F26_02945</name>
</gene>
<dbReference type="GO" id="GO:0005886">
    <property type="term" value="C:plasma membrane"/>
    <property type="evidence" value="ECO:0007669"/>
    <property type="project" value="UniProtKB-ARBA"/>
</dbReference>
<sequence length="244" mass="27440">MIRFDNLSKSFITNQEEVKALDQITFNIEKNESFGIIGESGAGKSTLLRMINGLETPSSGQVIVDDKDLTQLSEKELNRHRSKVGMIFQHYNLLNNKTVEDNIQLPLDIHSHEQALTVDEVLDFVGLLDKKTAYPSQLSGGQKQRVGIARALITKPKILLCDEPTSALDLSTTHDIVQVLDKVNREFDMTVVSVTHELDVIKRLCSRSALLQDGQLLHMIEVKNQQEEKGYDSYHARALEVLQS</sequence>
<evidence type="ECO:0000256" key="10">
    <source>
        <dbReference type="ARBA" id="ARBA00055994"/>
    </source>
</evidence>
<proteinExistence type="inferred from homology"/>